<dbReference type="GO" id="GO:0003726">
    <property type="term" value="F:double-stranded RNA adenosine deaminase activity"/>
    <property type="evidence" value="ECO:0007669"/>
    <property type="project" value="TreeGrafter"/>
</dbReference>
<dbReference type="GO" id="GO:0003725">
    <property type="term" value="F:double-stranded RNA binding"/>
    <property type="evidence" value="ECO:0007669"/>
    <property type="project" value="TreeGrafter"/>
</dbReference>
<dbReference type="PANTHER" id="PTHR10910:SF62">
    <property type="entry name" value="AT07585P-RELATED"/>
    <property type="match status" value="1"/>
</dbReference>
<dbReference type="STRING" id="230819.A0A5C3L997"/>
<dbReference type="SMART" id="SM00552">
    <property type="entry name" value="ADEAMc"/>
    <property type="match status" value="1"/>
</dbReference>
<evidence type="ECO:0000313" key="4">
    <source>
        <dbReference type="Proteomes" id="UP000307440"/>
    </source>
</evidence>
<name>A0A5C3L997_COPMA</name>
<reference evidence="3 4" key="1">
    <citation type="journal article" date="2019" name="Nat. Ecol. Evol.">
        <title>Megaphylogeny resolves global patterns of mushroom evolution.</title>
        <authorList>
            <person name="Varga T."/>
            <person name="Krizsan K."/>
            <person name="Foldi C."/>
            <person name="Dima B."/>
            <person name="Sanchez-Garcia M."/>
            <person name="Sanchez-Ramirez S."/>
            <person name="Szollosi G.J."/>
            <person name="Szarkandi J.G."/>
            <person name="Papp V."/>
            <person name="Albert L."/>
            <person name="Andreopoulos W."/>
            <person name="Angelini C."/>
            <person name="Antonin V."/>
            <person name="Barry K.W."/>
            <person name="Bougher N.L."/>
            <person name="Buchanan P."/>
            <person name="Buyck B."/>
            <person name="Bense V."/>
            <person name="Catcheside P."/>
            <person name="Chovatia M."/>
            <person name="Cooper J."/>
            <person name="Damon W."/>
            <person name="Desjardin D."/>
            <person name="Finy P."/>
            <person name="Geml J."/>
            <person name="Haridas S."/>
            <person name="Hughes K."/>
            <person name="Justo A."/>
            <person name="Karasinski D."/>
            <person name="Kautmanova I."/>
            <person name="Kiss B."/>
            <person name="Kocsube S."/>
            <person name="Kotiranta H."/>
            <person name="LaButti K.M."/>
            <person name="Lechner B.E."/>
            <person name="Liimatainen K."/>
            <person name="Lipzen A."/>
            <person name="Lukacs Z."/>
            <person name="Mihaltcheva S."/>
            <person name="Morgado L.N."/>
            <person name="Niskanen T."/>
            <person name="Noordeloos M.E."/>
            <person name="Ohm R.A."/>
            <person name="Ortiz-Santana B."/>
            <person name="Ovrebo C."/>
            <person name="Racz N."/>
            <person name="Riley R."/>
            <person name="Savchenko A."/>
            <person name="Shiryaev A."/>
            <person name="Soop K."/>
            <person name="Spirin V."/>
            <person name="Szebenyi C."/>
            <person name="Tomsovsky M."/>
            <person name="Tulloss R.E."/>
            <person name="Uehling J."/>
            <person name="Grigoriev I.V."/>
            <person name="Vagvolgyi C."/>
            <person name="Papp T."/>
            <person name="Martin F.M."/>
            <person name="Miettinen O."/>
            <person name="Hibbett D.S."/>
            <person name="Nagy L.G."/>
        </authorList>
    </citation>
    <scope>NUCLEOTIDE SEQUENCE [LARGE SCALE GENOMIC DNA]</scope>
    <source>
        <strain evidence="3 4">CBS 121175</strain>
    </source>
</reference>
<keyword evidence="4" id="KW-1185">Reference proteome</keyword>
<feature type="domain" description="A to I editase" evidence="2">
    <location>
        <begin position="49"/>
        <end position="390"/>
    </location>
</feature>
<dbReference type="GO" id="GO:0006382">
    <property type="term" value="P:adenosine to inosine editing"/>
    <property type="evidence" value="ECO:0007669"/>
    <property type="project" value="TreeGrafter"/>
</dbReference>
<evidence type="ECO:0000256" key="1">
    <source>
        <dbReference type="SAM" id="MobiDB-lite"/>
    </source>
</evidence>
<dbReference type="EMBL" id="ML210150">
    <property type="protein sequence ID" value="TFK29328.1"/>
    <property type="molecule type" value="Genomic_DNA"/>
</dbReference>
<accession>A0A5C3L997</accession>
<dbReference type="Pfam" id="PF02137">
    <property type="entry name" value="A_deamin"/>
    <property type="match status" value="1"/>
</dbReference>
<dbReference type="GO" id="GO:0005737">
    <property type="term" value="C:cytoplasm"/>
    <property type="evidence" value="ECO:0007669"/>
    <property type="project" value="TreeGrafter"/>
</dbReference>
<dbReference type="PROSITE" id="PS50141">
    <property type="entry name" value="A_DEAMIN_EDITASE"/>
    <property type="match status" value="1"/>
</dbReference>
<feature type="region of interest" description="Disordered" evidence="1">
    <location>
        <begin position="146"/>
        <end position="168"/>
    </location>
</feature>
<evidence type="ECO:0000259" key="2">
    <source>
        <dbReference type="PROSITE" id="PS50141"/>
    </source>
</evidence>
<protein>
    <submittedName>
        <fullName evidence="3">Adenosine deaminase/editase</fullName>
    </submittedName>
</protein>
<dbReference type="PANTHER" id="PTHR10910">
    <property type="entry name" value="EUKARYOTE SPECIFIC DSRNA BINDING PROTEIN"/>
    <property type="match status" value="1"/>
</dbReference>
<dbReference type="OrthoDB" id="10268011at2759"/>
<evidence type="ECO:0000313" key="3">
    <source>
        <dbReference type="EMBL" id="TFK29328.1"/>
    </source>
</evidence>
<dbReference type="GO" id="GO:0005730">
    <property type="term" value="C:nucleolus"/>
    <property type="evidence" value="ECO:0007669"/>
    <property type="project" value="TreeGrafter"/>
</dbReference>
<proteinExistence type="predicted"/>
<sequence length="415" mass="45912">MSISPFDHIVRHIHATYKSLSFVPPHSQFTVLASFFLVNEVTRQHKTISIATGTKCIPGSKLSNRGELVHDSHAEVLARRSALRWLFEEIIRTSSDQESQWLARCRGTGKFRLRDNVTLCLYVSTLPCGDASMRFLAATQDEEMAALKDSSPQPALDPTKASRGRDNYGHLGVLRTKPGRADSPPTLSMSCSDKIASWNVLGIQGALGSVALDPIYISTIIVGEVPVESGLRETVKQDCERAFWKRLEGSSMDLMDGYRLSSTQLSFTGIPFIHSKSVLQSAGSCNEALAWVADNAYNTHEVLINGLRRGVSPKHRYKDKSRSKTCRLSLYQLCAKALNSLGRKDLEDKTILLVQAKYLSDDYMRAKNALLGPMGPFSGWVRTDASYQNFDQLGCTTDPIQRQQETGGGITTAYI</sequence>
<dbReference type="Proteomes" id="UP000307440">
    <property type="component" value="Unassembled WGS sequence"/>
</dbReference>
<dbReference type="GO" id="GO:0008251">
    <property type="term" value="F:tRNA-specific adenosine deaminase activity"/>
    <property type="evidence" value="ECO:0007669"/>
    <property type="project" value="TreeGrafter"/>
</dbReference>
<dbReference type="GO" id="GO:0006396">
    <property type="term" value="P:RNA processing"/>
    <property type="evidence" value="ECO:0007669"/>
    <property type="project" value="InterPro"/>
</dbReference>
<dbReference type="InterPro" id="IPR002466">
    <property type="entry name" value="A_deamin"/>
</dbReference>
<gene>
    <name evidence="3" type="ORF">FA15DRAFT_632296</name>
</gene>
<organism evidence="3 4">
    <name type="scientific">Coprinopsis marcescibilis</name>
    <name type="common">Agaric fungus</name>
    <name type="synonym">Psathyrella marcescibilis</name>
    <dbReference type="NCBI Taxonomy" id="230819"/>
    <lineage>
        <taxon>Eukaryota</taxon>
        <taxon>Fungi</taxon>
        <taxon>Dikarya</taxon>
        <taxon>Basidiomycota</taxon>
        <taxon>Agaricomycotina</taxon>
        <taxon>Agaricomycetes</taxon>
        <taxon>Agaricomycetidae</taxon>
        <taxon>Agaricales</taxon>
        <taxon>Agaricineae</taxon>
        <taxon>Psathyrellaceae</taxon>
        <taxon>Coprinopsis</taxon>
    </lineage>
</organism>
<dbReference type="AlphaFoldDB" id="A0A5C3L997"/>